<dbReference type="InterPro" id="IPR012910">
    <property type="entry name" value="Plug_dom"/>
</dbReference>
<dbReference type="AlphaFoldDB" id="A0A179DB13"/>
<gene>
    <name evidence="4" type="ORF">A5893_16900</name>
</gene>
<proteinExistence type="inferred from homology"/>
<dbReference type="Pfam" id="PF07715">
    <property type="entry name" value="Plug"/>
    <property type="match status" value="1"/>
</dbReference>
<evidence type="ECO:0000256" key="1">
    <source>
        <dbReference type="PROSITE-ProRule" id="PRU01360"/>
    </source>
</evidence>
<sequence length="1074" mass="119740">MSFSKKIAFLLFVFFICKSSLANDVFKDGPSLFKPSEKLATKNADYIITGKVIDEDGQPLIGVSISVIGGKGATQTNLDGEYSINIPDGSTVLKFSYLGFTDQEVSLTGVRTLNITLKASLNELKDVVVVGYGTQKKESVVGAISQIGGSDLKRVGGVTSVSESLQGLLPGLTVVNSNGKPGSDNASLLIRGRSTFGDSSPFVLVDGIERDLNQVDPNEIETISVLKDASATAVYGTRGANGVILITTKRGIKGTPEFSFSSNFGFKTPTAKNYEANYITSMELFNEAAINDKQFDRVIPESLIQAWRDNIDQAGPYNQYFPMIDWNKEALRSVGLQKNYNLNARGGSDFMKYFVSVGYLNDGDIFDTKENDNYDPSFKVERYNWRSNFDFDLTKTTVFSINFSGNFRYRNQPAYRIDGGGEDGFGQSQFFSRLLRAPRNEFPLRYEDGEIGESIAGADNLSVFLNDGGQRTYKYFQGFYDAQINQKLDFITKGLTARGKVSYTSGSDYETAILANGVTGNFSAINTIRYYRSYDLTSPQIAADGSISYPLIREVRYPSDTQQVQPLSANNDDINSYARDLYYEASLNYIRKFGNHDVSGLVLANRRSLIRQGNGANIIPIGEFGEDYVGRLTYGYKSRYLAEFNGSYTGSSKFAPGKRFGFFPSGAIGYLVTEEPFVKKLIGNKVLDYLKIRYNYGIVGSDRGVSGDQFLQSFGSGGNVRFGYLDDNIFGPLYEEGITANPDNTWEKATKQNLGIEFDFFNKLRGSLDLFNEERKDILMKRATVPQAFGNEPPFANIGRTKNHGLEFQLVYRNKLGERFNYYVGGSYNWSENRVVFRDDARGTIDYLKAANKQIGAVNRFIQAGYYNSLDDIYNGTTPNIGVAQTGIIPGDFIYADYNGDGIINDFDRIPFEFTTTPLQTISLNFGFDYKSWGFNILFYSAQNVFTELPSVFLWDFGTGYSGQPNITERWTPENSLNPGKPSLHSFNKSHNQNNTSSYTFRDASYIRLKNAEASYKVKLQTLTNIGVKNLQLYVNGNNLLTFTNLDDRVDPESGSDSVYPIVRRFNLGLRANF</sequence>
<evidence type="ECO:0000259" key="3">
    <source>
        <dbReference type="Pfam" id="PF07715"/>
    </source>
</evidence>
<dbReference type="GO" id="GO:0009279">
    <property type="term" value="C:cell outer membrane"/>
    <property type="evidence" value="ECO:0007669"/>
    <property type="project" value="UniProtKB-SubCell"/>
</dbReference>
<keyword evidence="1" id="KW-0813">Transport</keyword>
<evidence type="ECO:0000256" key="2">
    <source>
        <dbReference type="SAM" id="SignalP"/>
    </source>
</evidence>
<evidence type="ECO:0000313" key="5">
    <source>
        <dbReference type="Proteomes" id="UP000078459"/>
    </source>
</evidence>
<keyword evidence="1" id="KW-0998">Cell outer membrane</keyword>
<accession>A0A179DB13</accession>
<dbReference type="FunFam" id="2.170.130.10:FF:000003">
    <property type="entry name" value="SusC/RagA family TonB-linked outer membrane protein"/>
    <property type="match status" value="1"/>
</dbReference>
<dbReference type="InterPro" id="IPR023996">
    <property type="entry name" value="TonB-dep_OMP_SusC/RagA"/>
</dbReference>
<dbReference type="EMBL" id="LWHJ01000033">
    <property type="protein sequence ID" value="OAQ37890.1"/>
    <property type="molecule type" value="Genomic_DNA"/>
</dbReference>
<reference evidence="4 5" key="1">
    <citation type="submission" date="2016-04" db="EMBL/GenBank/DDBJ databases">
        <authorList>
            <person name="Evans L.H."/>
            <person name="Alamgir A."/>
            <person name="Owens N."/>
            <person name="Weber N.D."/>
            <person name="Virtaneva K."/>
            <person name="Barbian K."/>
            <person name="Babar A."/>
            <person name="Rosenke K."/>
        </authorList>
    </citation>
    <scope>NUCLEOTIDE SEQUENCE [LARGE SCALE GENOMIC DNA]</scope>
    <source>
        <strain evidence="4 5">CCM 8644</strain>
    </source>
</reference>
<dbReference type="NCBIfam" id="TIGR04056">
    <property type="entry name" value="OMP_RagA_SusC"/>
    <property type="match status" value="1"/>
</dbReference>
<evidence type="ECO:0000313" key="4">
    <source>
        <dbReference type="EMBL" id="OAQ37890.1"/>
    </source>
</evidence>
<dbReference type="Gene3D" id="2.60.40.1120">
    <property type="entry name" value="Carboxypeptidase-like, regulatory domain"/>
    <property type="match status" value="1"/>
</dbReference>
<comment type="caution">
    <text evidence="4">The sequence shown here is derived from an EMBL/GenBank/DDBJ whole genome shotgun (WGS) entry which is preliminary data.</text>
</comment>
<keyword evidence="1" id="KW-1134">Transmembrane beta strand</keyword>
<comment type="similarity">
    <text evidence="1">Belongs to the TonB-dependent receptor family.</text>
</comment>
<keyword evidence="5" id="KW-1185">Reference proteome</keyword>
<dbReference type="InterPro" id="IPR039426">
    <property type="entry name" value="TonB-dep_rcpt-like"/>
</dbReference>
<organism evidence="4 5">
    <name type="scientific">Pedobacter psychrophilus</name>
    <dbReference type="NCBI Taxonomy" id="1826909"/>
    <lineage>
        <taxon>Bacteria</taxon>
        <taxon>Pseudomonadati</taxon>
        <taxon>Bacteroidota</taxon>
        <taxon>Sphingobacteriia</taxon>
        <taxon>Sphingobacteriales</taxon>
        <taxon>Sphingobacteriaceae</taxon>
        <taxon>Pedobacter</taxon>
    </lineage>
</organism>
<feature type="chain" id="PRO_5008100395" description="TonB-dependent receptor plug domain-containing protein" evidence="2">
    <location>
        <begin position="23"/>
        <end position="1074"/>
    </location>
</feature>
<dbReference type="InterPro" id="IPR023997">
    <property type="entry name" value="TonB-dep_OMP_SusC/RagA_CS"/>
</dbReference>
<reference evidence="4 5" key="2">
    <citation type="submission" date="2016-06" db="EMBL/GenBank/DDBJ databases">
        <title>Pedobacter psychrophilus sp. nov., isolated from Antarctic fragmentary rock.</title>
        <authorList>
            <person name="Svec P."/>
        </authorList>
    </citation>
    <scope>NUCLEOTIDE SEQUENCE [LARGE SCALE GENOMIC DNA]</scope>
    <source>
        <strain evidence="4 5">CCM 8644</strain>
    </source>
</reference>
<keyword evidence="2" id="KW-0732">Signal</keyword>
<keyword evidence="1" id="KW-0472">Membrane</keyword>
<protein>
    <recommendedName>
        <fullName evidence="3">TonB-dependent receptor plug domain-containing protein</fullName>
    </recommendedName>
</protein>
<dbReference type="PROSITE" id="PS52016">
    <property type="entry name" value="TONB_DEPENDENT_REC_3"/>
    <property type="match status" value="1"/>
</dbReference>
<dbReference type="NCBIfam" id="TIGR04057">
    <property type="entry name" value="SusC_RagA_signa"/>
    <property type="match status" value="1"/>
</dbReference>
<keyword evidence="1" id="KW-0812">Transmembrane</keyword>
<dbReference type="Proteomes" id="UP000078459">
    <property type="component" value="Unassembled WGS sequence"/>
</dbReference>
<comment type="subcellular location">
    <subcellularLocation>
        <location evidence="1">Cell outer membrane</location>
        <topology evidence="1">Multi-pass membrane protein</topology>
    </subcellularLocation>
</comment>
<dbReference type="Pfam" id="PF13715">
    <property type="entry name" value="CarbopepD_reg_2"/>
    <property type="match status" value="1"/>
</dbReference>
<feature type="domain" description="TonB-dependent receptor plug" evidence="3">
    <location>
        <begin position="137"/>
        <end position="243"/>
    </location>
</feature>
<name>A0A179DB13_9SPHI</name>
<feature type="signal peptide" evidence="2">
    <location>
        <begin position="1"/>
        <end position="22"/>
    </location>
</feature>
<dbReference type="InterPro" id="IPR037066">
    <property type="entry name" value="Plug_dom_sf"/>
</dbReference>
<dbReference type="STRING" id="1826909.A5893_16900"/>
<dbReference type="InterPro" id="IPR008969">
    <property type="entry name" value="CarboxyPept-like_regulatory"/>
</dbReference>
<dbReference type="Gene3D" id="2.170.130.10">
    <property type="entry name" value="TonB-dependent receptor, plug domain"/>
    <property type="match status" value="1"/>
</dbReference>
<dbReference type="SUPFAM" id="SSF56935">
    <property type="entry name" value="Porins"/>
    <property type="match status" value="1"/>
</dbReference>
<dbReference type="SUPFAM" id="SSF49464">
    <property type="entry name" value="Carboxypeptidase regulatory domain-like"/>
    <property type="match status" value="1"/>
</dbReference>